<feature type="transmembrane region" description="Helical" evidence="1">
    <location>
        <begin position="103"/>
        <end position="120"/>
    </location>
</feature>
<keyword evidence="1" id="KW-0472">Membrane</keyword>
<feature type="transmembrane region" description="Helical" evidence="1">
    <location>
        <begin position="183"/>
        <end position="204"/>
    </location>
</feature>
<dbReference type="EMBL" id="JBAWKB010000004">
    <property type="protein sequence ID" value="MFH6772751.1"/>
    <property type="molecule type" value="Genomic_DNA"/>
</dbReference>
<sequence length="212" mass="24021">MKLSPNKQNILFRLPIAGMLLFVVFYSLAALHYPGGSWNVPAQTGFHLKDNYLCDLLDAQTISGLENTASVYAKIALGFLCLSLMVLWWYLPKLFFRKAKALVFMRWTGMLAMGTTLLLGPQNHDVVVRIAGVFGTISLMIALVSLYLDHFKGLFVLGVLCLVLFLANYYIYESEVLLKQLPVIQKITFTACILWFVFLDLALIKKFRGFKH</sequence>
<proteinExistence type="predicted"/>
<dbReference type="Proteomes" id="UP001610100">
    <property type="component" value="Unassembled WGS sequence"/>
</dbReference>
<reference evidence="2 3" key="1">
    <citation type="submission" date="2024-02" db="EMBL/GenBank/DDBJ databases">
        <title>A Gaetbulibacter species isolated from tidal flats and genomic insights of their niches.</title>
        <authorList>
            <person name="Ye Y."/>
        </authorList>
    </citation>
    <scope>NUCLEOTIDE SEQUENCE [LARGE SCALE GENOMIC DNA]</scope>
    <source>
        <strain evidence="2 3">KYW382</strain>
    </source>
</reference>
<accession>A0ABW7N110</accession>
<feature type="transmembrane region" description="Helical" evidence="1">
    <location>
        <begin position="126"/>
        <end position="147"/>
    </location>
</feature>
<keyword evidence="1" id="KW-0812">Transmembrane</keyword>
<keyword evidence="1" id="KW-1133">Transmembrane helix</keyword>
<feature type="transmembrane region" description="Helical" evidence="1">
    <location>
        <begin position="154"/>
        <end position="171"/>
    </location>
</feature>
<organism evidence="2 3">
    <name type="scientific">Gaetbulibacter aestuarii</name>
    <dbReference type="NCBI Taxonomy" id="1502358"/>
    <lineage>
        <taxon>Bacteria</taxon>
        <taxon>Pseudomonadati</taxon>
        <taxon>Bacteroidota</taxon>
        <taxon>Flavobacteriia</taxon>
        <taxon>Flavobacteriales</taxon>
        <taxon>Flavobacteriaceae</taxon>
        <taxon>Gaetbulibacter</taxon>
    </lineage>
</organism>
<dbReference type="RefSeq" id="WP_344741799.1">
    <property type="nucleotide sequence ID" value="NZ_BAABAY010000006.1"/>
</dbReference>
<feature type="transmembrane region" description="Helical" evidence="1">
    <location>
        <begin position="12"/>
        <end position="33"/>
    </location>
</feature>
<evidence type="ECO:0000256" key="1">
    <source>
        <dbReference type="SAM" id="Phobius"/>
    </source>
</evidence>
<gene>
    <name evidence="2" type="ORF">V8G58_12480</name>
</gene>
<comment type="caution">
    <text evidence="2">The sequence shown here is derived from an EMBL/GenBank/DDBJ whole genome shotgun (WGS) entry which is preliminary data.</text>
</comment>
<feature type="transmembrane region" description="Helical" evidence="1">
    <location>
        <begin position="71"/>
        <end position="91"/>
    </location>
</feature>
<evidence type="ECO:0008006" key="4">
    <source>
        <dbReference type="Google" id="ProtNLM"/>
    </source>
</evidence>
<name>A0ABW7N110_9FLAO</name>
<evidence type="ECO:0000313" key="3">
    <source>
        <dbReference type="Proteomes" id="UP001610100"/>
    </source>
</evidence>
<keyword evidence="3" id="KW-1185">Reference proteome</keyword>
<protein>
    <recommendedName>
        <fullName evidence="4">DUF998 domain-containing protein</fullName>
    </recommendedName>
</protein>
<evidence type="ECO:0000313" key="2">
    <source>
        <dbReference type="EMBL" id="MFH6772751.1"/>
    </source>
</evidence>